<evidence type="ECO:0000313" key="10">
    <source>
        <dbReference type="Proteomes" id="UP000500767"/>
    </source>
</evidence>
<dbReference type="Pfam" id="PF25954">
    <property type="entry name" value="Beta-barrel_RND_2"/>
    <property type="match status" value="1"/>
</dbReference>
<dbReference type="Gene3D" id="2.40.30.170">
    <property type="match status" value="1"/>
</dbReference>
<evidence type="ECO:0000313" key="9">
    <source>
        <dbReference type="EMBL" id="QKE91546.1"/>
    </source>
</evidence>
<evidence type="ECO:0000256" key="5">
    <source>
        <dbReference type="SAM" id="MobiDB-lite"/>
    </source>
</evidence>
<dbReference type="AlphaFoldDB" id="A0A6M8HTE3"/>
<feature type="domain" description="CusB-like beta-barrel" evidence="7">
    <location>
        <begin position="297"/>
        <end position="368"/>
    </location>
</feature>
<dbReference type="Gene3D" id="1.10.287.470">
    <property type="entry name" value="Helix hairpin bin"/>
    <property type="match status" value="1"/>
</dbReference>
<dbReference type="InterPro" id="IPR006143">
    <property type="entry name" value="RND_pump_MFP"/>
</dbReference>
<keyword evidence="4" id="KW-0175">Coiled coil</keyword>
<sequence length="456" mass="48801">MSPREYDDGGHHTSVNKPETDRKQGQDPDRKPGPKQEQEPPAPPPKPPRRRLALYVVLPLALLVGWGVYVHWRQSSDASDTLKHAQASVPDVQVASAHRTSSLTATSLPGQTAAFESADLFARATGYVTQRMVDIGSHVKKGDLLLVIASPDLDQQLEQAQAQLGQMQAQLEQAKASLGQANANTKLALVNRNRSQILAGEGWDTKQNRDTQVTNYNVSSTGVKSAQAGIGVAVANVRAQQASVDRLVALTGFENVKAPFDGVITQRDVDIGNLVQSDSSTGTALLHIDQQDLLRCQVYVPQSQFTGIHAGLPAHVTIPELPGQVFKAVVSRSSVSLAQNSRSMLVEVDIDNRDGHLTPGLFVTVAFDVTRPAPVVVVPDAALIFDASGLHVAVVGQDSKVAMRTISIARDTGTEAELREGLDGTEKVIVNPPTDLSEGQKVHVLPEKKEGKQASG</sequence>
<evidence type="ECO:0000259" key="8">
    <source>
        <dbReference type="Pfam" id="PF25967"/>
    </source>
</evidence>
<evidence type="ECO:0000256" key="2">
    <source>
        <dbReference type="ARBA" id="ARBA00009477"/>
    </source>
</evidence>
<feature type="compositionally biased region" description="Basic and acidic residues" evidence="5">
    <location>
        <begin position="438"/>
        <end position="456"/>
    </location>
</feature>
<dbReference type="PANTHER" id="PTHR30469">
    <property type="entry name" value="MULTIDRUG RESISTANCE PROTEIN MDTA"/>
    <property type="match status" value="1"/>
</dbReference>
<dbReference type="Proteomes" id="UP000500767">
    <property type="component" value="Chromosome"/>
</dbReference>
<evidence type="ECO:0000259" key="6">
    <source>
        <dbReference type="Pfam" id="PF25917"/>
    </source>
</evidence>
<evidence type="ECO:0000256" key="3">
    <source>
        <dbReference type="ARBA" id="ARBA00022448"/>
    </source>
</evidence>
<keyword evidence="3" id="KW-0813">Transport</keyword>
<feature type="compositionally biased region" description="Basic and acidic residues" evidence="5">
    <location>
        <begin position="18"/>
        <end position="38"/>
    </location>
</feature>
<gene>
    <name evidence="9" type="ORF">HN018_17240</name>
</gene>
<feature type="region of interest" description="Disordered" evidence="5">
    <location>
        <begin position="431"/>
        <end position="456"/>
    </location>
</feature>
<feature type="compositionally biased region" description="Basic and acidic residues" evidence="5">
    <location>
        <begin position="1"/>
        <end position="11"/>
    </location>
</feature>
<dbReference type="InterPro" id="IPR058627">
    <property type="entry name" value="MdtA-like_C"/>
</dbReference>
<dbReference type="Gene3D" id="2.40.420.20">
    <property type="match status" value="1"/>
</dbReference>
<dbReference type="Gene3D" id="2.40.50.100">
    <property type="match status" value="1"/>
</dbReference>
<comment type="similarity">
    <text evidence="2">Belongs to the membrane fusion protein (MFP) (TC 8.A.1) family.</text>
</comment>
<evidence type="ECO:0000256" key="4">
    <source>
        <dbReference type="SAM" id="Coils"/>
    </source>
</evidence>
<reference evidence="9 10" key="1">
    <citation type="journal article" date="2014" name="World J. Microbiol. Biotechnol.">
        <title>Biodiversity and physiological characteristics of Antarctic and Arctic lichens-associated bacteria.</title>
        <authorList>
            <person name="Lee Y.M."/>
            <person name="Kim E.H."/>
            <person name="Lee H.K."/>
            <person name="Hong S.G."/>
        </authorList>
    </citation>
    <scope>NUCLEOTIDE SEQUENCE [LARGE SCALE GENOMIC DNA]</scope>
    <source>
        <strain evidence="9 10">PAMC 26569</strain>
    </source>
</reference>
<dbReference type="GO" id="GO:0015562">
    <property type="term" value="F:efflux transmembrane transporter activity"/>
    <property type="evidence" value="ECO:0007669"/>
    <property type="project" value="TreeGrafter"/>
</dbReference>
<organism evidence="9 10">
    <name type="scientific">Lichenicola cladoniae</name>
    <dbReference type="NCBI Taxonomy" id="1484109"/>
    <lineage>
        <taxon>Bacteria</taxon>
        <taxon>Pseudomonadati</taxon>
        <taxon>Pseudomonadota</taxon>
        <taxon>Alphaproteobacteria</taxon>
        <taxon>Acetobacterales</taxon>
        <taxon>Acetobacteraceae</taxon>
        <taxon>Lichenicola</taxon>
    </lineage>
</organism>
<dbReference type="SUPFAM" id="SSF111369">
    <property type="entry name" value="HlyD-like secretion proteins"/>
    <property type="match status" value="1"/>
</dbReference>
<name>A0A6M8HTE3_9PROT</name>
<dbReference type="InterPro" id="IPR058625">
    <property type="entry name" value="MdtA-like_BSH"/>
</dbReference>
<dbReference type="KEGG" id="lck:HN018_17240"/>
<dbReference type="NCBIfam" id="TIGR01730">
    <property type="entry name" value="RND_mfp"/>
    <property type="match status" value="1"/>
</dbReference>
<evidence type="ECO:0000256" key="1">
    <source>
        <dbReference type="ARBA" id="ARBA00004196"/>
    </source>
</evidence>
<dbReference type="PANTHER" id="PTHR30469:SF37">
    <property type="entry name" value="RAGD PROTEIN"/>
    <property type="match status" value="1"/>
</dbReference>
<feature type="region of interest" description="Disordered" evidence="5">
    <location>
        <begin position="1"/>
        <end position="49"/>
    </location>
</feature>
<dbReference type="EMBL" id="CP053708">
    <property type="protein sequence ID" value="QKE91546.1"/>
    <property type="molecule type" value="Genomic_DNA"/>
</dbReference>
<dbReference type="RefSeq" id="WP_171832926.1">
    <property type="nucleotide sequence ID" value="NZ_CP053708.1"/>
</dbReference>
<dbReference type="InterPro" id="IPR058792">
    <property type="entry name" value="Beta-barrel_RND_2"/>
</dbReference>
<feature type="domain" description="Multidrug resistance protein MdtA-like barrel-sandwich hybrid" evidence="6">
    <location>
        <begin position="117"/>
        <end position="284"/>
    </location>
</feature>
<proteinExistence type="inferred from homology"/>
<comment type="subcellular location">
    <subcellularLocation>
        <location evidence="1">Cell envelope</location>
    </subcellularLocation>
</comment>
<dbReference type="GO" id="GO:1990281">
    <property type="term" value="C:efflux pump complex"/>
    <property type="evidence" value="ECO:0007669"/>
    <property type="project" value="TreeGrafter"/>
</dbReference>
<dbReference type="Pfam" id="PF25967">
    <property type="entry name" value="RND-MFP_C"/>
    <property type="match status" value="1"/>
</dbReference>
<dbReference type="Pfam" id="PF25917">
    <property type="entry name" value="BSH_RND"/>
    <property type="match status" value="1"/>
</dbReference>
<accession>A0A6M8HTE3</accession>
<protein>
    <submittedName>
        <fullName evidence="9">Efflux RND transporter periplasmic adaptor subunit</fullName>
    </submittedName>
</protein>
<feature type="domain" description="Multidrug resistance protein MdtA-like C-terminal permuted SH3" evidence="8">
    <location>
        <begin position="375"/>
        <end position="431"/>
    </location>
</feature>
<keyword evidence="10" id="KW-1185">Reference proteome</keyword>
<feature type="coiled-coil region" evidence="4">
    <location>
        <begin position="150"/>
        <end position="184"/>
    </location>
</feature>
<evidence type="ECO:0000259" key="7">
    <source>
        <dbReference type="Pfam" id="PF25954"/>
    </source>
</evidence>